<sequence>MFTVKICNPGDTKYFETESIHHEVIDAGETLRFSAAGREHWWMLDDPRHGSSSDPHGIEKAERIYVMNESGKTVDIFRAPALVAGGRCGSTA</sequence>
<accession>A0ABT5Y9E3</accession>
<protein>
    <submittedName>
        <fullName evidence="1">Uncharacterized protein</fullName>
    </submittedName>
</protein>
<dbReference type="RefSeq" id="WP_275705830.1">
    <property type="nucleotide sequence ID" value="NZ_JANCMW010000004.1"/>
</dbReference>
<evidence type="ECO:0000313" key="2">
    <source>
        <dbReference type="Proteomes" id="UP001143391"/>
    </source>
</evidence>
<dbReference type="Proteomes" id="UP001143391">
    <property type="component" value="Unassembled WGS sequence"/>
</dbReference>
<evidence type="ECO:0000313" key="1">
    <source>
        <dbReference type="EMBL" id="MDF0750299.1"/>
    </source>
</evidence>
<keyword evidence="2" id="KW-1185">Reference proteome</keyword>
<reference evidence="1" key="1">
    <citation type="submission" date="2022-07" db="EMBL/GenBank/DDBJ databases">
        <title>Marinobacter iranensis a new bacterium isolate from a hipersaline lake in Iran.</title>
        <authorList>
            <person name="Mohammad A.M.A."/>
            <person name="Cristina S.-P."/>
            <person name="Antonio V."/>
        </authorList>
    </citation>
    <scope>NUCLEOTIDE SEQUENCE</scope>
    <source>
        <strain evidence="1">71-i</strain>
    </source>
</reference>
<proteinExistence type="predicted"/>
<dbReference type="EMBL" id="JANCMW010000004">
    <property type="protein sequence ID" value="MDF0750299.1"/>
    <property type="molecule type" value="Genomic_DNA"/>
</dbReference>
<gene>
    <name evidence="1" type="ORF">NLU14_08655</name>
</gene>
<comment type="caution">
    <text evidence="1">The sequence shown here is derived from an EMBL/GenBank/DDBJ whole genome shotgun (WGS) entry which is preliminary data.</text>
</comment>
<name>A0ABT5Y9E3_9GAMM</name>
<organism evidence="1 2">
    <name type="scientific">Marinobacter iranensis</name>
    <dbReference type="NCBI Taxonomy" id="2962607"/>
    <lineage>
        <taxon>Bacteria</taxon>
        <taxon>Pseudomonadati</taxon>
        <taxon>Pseudomonadota</taxon>
        <taxon>Gammaproteobacteria</taxon>
        <taxon>Pseudomonadales</taxon>
        <taxon>Marinobacteraceae</taxon>
        <taxon>Marinobacter</taxon>
    </lineage>
</organism>